<protein>
    <submittedName>
        <fullName evidence="7">Calcium-independent phospholipase A2-gamma</fullName>
    </submittedName>
</protein>
<dbReference type="EMBL" id="BLKG01000212">
    <property type="protein sequence ID" value="GFF99282.1"/>
    <property type="molecule type" value="Genomic_DNA"/>
</dbReference>
<name>A0ABQ1BDK9_9EURO</name>
<evidence type="ECO:0000256" key="2">
    <source>
        <dbReference type="ARBA" id="ARBA00022771"/>
    </source>
</evidence>
<evidence type="ECO:0000256" key="1">
    <source>
        <dbReference type="ARBA" id="ARBA00022723"/>
    </source>
</evidence>
<dbReference type="InterPro" id="IPR016035">
    <property type="entry name" value="Acyl_Trfase/lysoPLipase"/>
</dbReference>
<keyword evidence="1" id="KW-0479">Metal-binding</keyword>
<organism evidence="7 8">
    <name type="scientific">Aspergillus udagawae</name>
    <dbReference type="NCBI Taxonomy" id="91492"/>
    <lineage>
        <taxon>Eukaryota</taxon>
        <taxon>Fungi</taxon>
        <taxon>Dikarya</taxon>
        <taxon>Ascomycota</taxon>
        <taxon>Pezizomycotina</taxon>
        <taxon>Eurotiomycetes</taxon>
        <taxon>Eurotiomycetidae</taxon>
        <taxon>Eurotiales</taxon>
        <taxon>Aspergillaceae</taxon>
        <taxon>Aspergillus</taxon>
        <taxon>Aspergillus subgen. Fumigati</taxon>
    </lineage>
</organism>
<keyword evidence="5" id="KW-0442">Lipid degradation</keyword>
<dbReference type="SUPFAM" id="SSF52151">
    <property type="entry name" value="FabD/lysophospholipase-like"/>
    <property type="match status" value="1"/>
</dbReference>
<feature type="short sequence motif" description="GXGXXG" evidence="5">
    <location>
        <begin position="633"/>
        <end position="638"/>
    </location>
</feature>
<dbReference type="PROSITE" id="PS00518">
    <property type="entry name" value="ZF_RING_1"/>
    <property type="match status" value="1"/>
</dbReference>
<dbReference type="PROSITE" id="PS51635">
    <property type="entry name" value="PNPLA"/>
    <property type="match status" value="1"/>
</dbReference>
<keyword evidence="2" id="KW-0863">Zinc-finger</keyword>
<feature type="active site" description="Nucleophile" evidence="5">
    <location>
        <position position="669"/>
    </location>
</feature>
<keyword evidence="3" id="KW-0862">Zinc</keyword>
<evidence type="ECO:0000256" key="3">
    <source>
        <dbReference type="ARBA" id="ARBA00022833"/>
    </source>
</evidence>
<keyword evidence="4 5" id="KW-0443">Lipid metabolism</keyword>
<dbReference type="Gene3D" id="3.40.1090.10">
    <property type="entry name" value="Cytosolic phospholipase A2 catalytic domain"/>
    <property type="match status" value="1"/>
</dbReference>
<feature type="short sequence motif" description="DGA/G" evidence="5">
    <location>
        <begin position="826"/>
        <end position="828"/>
    </location>
</feature>
<evidence type="ECO:0000256" key="5">
    <source>
        <dbReference type="PROSITE-ProRule" id="PRU01161"/>
    </source>
</evidence>
<feature type="domain" description="PNPLA" evidence="6">
    <location>
        <begin position="629"/>
        <end position="839"/>
    </location>
</feature>
<comment type="caution">
    <text evidence="7">The sequence shown here is derived from an EMBL/GenBank/DDBJ whole genome shotgun (WGS) entry which is preliminary data.</text>
</comment>
<dbReference type="PANTHER" id="PTHR24185">
    <property type="entry name" value="CALCIUM-INDEPENDENT PHOSPHOLIPASE A2-GAMMA"/>
    <property type="match status" value="1"/>
</dbReference>
<evidence type="ECO:0000313" key="7">
    <source>
        <dbReference type="EMBL" id="GFF99282.1"/>
    </source>
</evidence>
<accession>A0ABQ1BDK9</accession>
<gene>
    <name evidence="7" type="ORF">IFM53868_10209</name>
</gene>
<reference evidence="7 8" key="1">
    <citation type="submission" date="2020-01" db="EMBL/GenBank/DDBJ databases">
        <title>Draft genome sequence of Aspergillus udagawae IFM 53868.</title>
        <authorList>
            <person name="Takahashi H."/>
            <person name="Yaguchi T."/>
        </authorList>
    </citation>
    <scope>NUCLEOTIDE SEQUENCE [LARGE SCALE GENOMIC DNA]</scope>
    <source>
        <strain evidence="7 8">IFM 53868</strain>
    </source>
</reference>
<dbReference type="Pfam" id="PF01734">
    <property type="entry name" value="Patatin"/>
    <property type="match status" value="1"/>
</dbReference>
<dbReference type="CDD" id="cd07199">
    <property type="entry name" value="Pat17_PNPLA8_PNPLA9_like"/>
    <property type="match status" value="1"/>
</dbReference>
<keyword evidence="5" id="KW-0378">Hydrolase</keyword>
<evidence type="ECO:0000256" key="4">
    <source>
        <dbReference type="ARBA" id="ARBA00023098"/>
    </source>
</evidence>
<dbReference type="InterPro" id="IPR002641">
    <property type="entry name" value="PNPLA_dom"/>
</dbReference>
<proteinExistence type="predicted"/>
<feature type="short sequence motif" description="GXSXG" evidence="5">
    <location>
        <begin position="667"/>
        <end position="671"/>
    </location>
</feature>
<dbReference type="InterPro" id="IPR017907">
    <property type="entry name" value="Znf_RING_CS"/>
</dbReference>
<dbReference type="PANTHER" id="PTHR24185:SF8">
    <property type="entry name" value="PNPLA DOMAIN-CONTAINING PROTEIN"/>
    <property type="match status" value="1"/>
</dbReference>
<evidence type="ECO:0000259" key="6">
    <source>
        <dbReference type="PROSITE" id="PS51635"/>
    </source>
</evidence>
<sequence>MEAQITVNVTLPCAASAPFWSILQEAEFTTLDYKSSSCTCTAQLRITSGVEWTRPNNDDMYLTCSGWGYRRLLGLEKNDESIRAFVDWAPTWELTGDQAGVNRSFPRSPGRDYSKYSRILGNRVGAHGPEQLIEWLPTWEDVADLDPKSIEEFEGRQEDIFSLLAIIQARSTGVYVHHGRCLSHLRERLISPRTQLPSLTLFLGQRRKDVALRYLFPENQIPPGHPSLQLDVDNRTLFADHPFLFAQCDPHITPLDPVPNDGVREEIPIHWASPGDRRLSDILLARVLFLFVDVICIFADDVGGLDAVRTSLSTWATVGRSASSLEHRPRVLIVAEANGPSVTHDLLDESDFLFLLMQDRNAMEVFSTPSLLHLPGGDLSNMARHRHLRDELLKAVDLSRRHRKEDGYLFSAAHLDRFFHCALTHVCRTPQLPFDFVQSAHGANARGVAHSSHLTNFLALTSGRGWKQQDQAAFIASTLLVDAYPQESHCFSPAAIFDSLYRHFCEEALRTRGFPPTACQLIEFNLAQFHTRLLLGQGPPRRIHQTNLDGCRELVRGVSSRQTCLGCLLRPPQHVLSCEHSYCDICAAGYGHPVEGAEYRYLVDCCVICQKSCSNLVNVLPPTAPVRAICIDGGGVRGFIPLRYLVHIQQILGPECPLQDLFDVAFGTSAGGIAVLELFHQRRPVGECEIALANLMTRFFQRHPPPRSTLAKIFRAFRCWWRDGWYNADMWDELLQQEFSPTRGMFDVQPVSGTKIAVTTTVGRPMLLINYRRTSEIQSDLGDYYHAHEAKDAEEEPKLWQCARATSAAPIFFPPIDLPGIGTCEDGGLKQNNPAPICRSEVQLMWPSRPLPATLVSLGTGSGFHRQPESRSSQRRRSWTRGFAFRLYDTFMASMDAEQAWNELLGQLDEAHKRHYHRLNVVFPGQEPLLNATGLVKWMTDLVDRTASIQVPPVLTSLALASLFLELSSAPRWEEGQLHCVGAIRCRLKGNVLVDLLRKFHPQASTYVIGAVKLDVSPSEDAICGSCSRYCVPVRFAVEGHDSQIALALELSRDEQQLLGGFPISLRWLLERQGFEWTNYATDWLDLPGRTECKACDLRINRKSALAQPSRRYRKKVRFI</sequence>
<keyword evidence="8" id="KW-1185">Reference proteome</keyword>
<dbReference type="Proteomes" id="UP000465266">
    <property type="component" value="Unassembled WGS sequence"/>
</dbReference>
<feature type="active site" description="Proton acceptor" evidence="5">
    <location>
        <position position="826"/>
    </location>
</feature>
<evidence type="ECO:0000313" key="8">
    <source>
        <dbReference type="Proteomes" id="UP000465266"/>
    </source>
</evidence>